<feature type="compositionally biased region" description="Polar residues" evidence="1">
    <location>
        <begin position="706"/>
        <end position="716"/>
    </location>
</feature>
<dbReference type="OrthoDB" id="6622071at2759"/>
<feature type="region of interest" description="Disordered" evidence="1">
    <location>
        <begin position="706"/>
        <end position="757"/>
    </location>
</feature>
<feature type="compositionally biased region" description="Low complexity" evidence="1">
    <location>
        <begin position="717"/>
        <end position="733"/>
    </location>
</feature>
<feature type="region of interest" description="Disordered" evidence="1">
    <location>
        <begin position="364"/>
        <end position="395"/>
    </location>
</feature>
<evidence type="ECO:0000256" key="1">
    <source>
        <dbReference type="SAM" id="MobiDB-lite"/>
    </source>
</evidence>
<organism evidence="2 3">
    <name type="scientific">Apis cerana cerana</name>
    <name type="common">Oriental honeybee</name>
    <dbReference type="NCBI Taxonomy" id="94128"/>
    <lineage>
        <taxon>Eukaryota</taxon>
        <taxon>Metazoa</taxon>
        <taxon>Ecdysozoa</taxon>
        <taxon>Arthropoda</taxon>
        <taxon>Hexapoda</taxon>
        <taxon>Insecta</taxon>
        <taxon>Pterygota</taxon>
        <taxon>Neoptera</taxon>
        <taxon>Endopterygota</taxon>
        <taxon>Hymenoptera</taxon>
        <taxon>Apocrita</taxon>
        <taxon>Aculeata</taxon>
        <taxon>Apoidea</taxon>
        <taxon>Anthophila</taxon>
        <taxon>Apidae</taxon>
        <taxon>Apis</taxon>
    </lineage>
</organism>
<name>A0A2A3EQK0_APICC</name>
<reference evidence="2 3" key="1">
    <citation type="submission" date="2014-07" db="EMBL/GenBank/DDBJ databases">
        <title>Genomic and transcriptomic analysis on Apis cerana provide comprehensive insights into honey bee biology.</title>
        <authorList>
            <person name="Diao Q."/>
            <person name="Sun L."/>
            <person name="Zheng H."/>
            <person name="Zheng H."/>
            <person name="Xu S."/>
            <person name="Wang S."/>
            <person name="Zeng Z."/>
            <person name="Hu F."/>
            <person name="Su S."/>
            <person name="Wu J."/>
        </authorList>
    </citation>
    <scope>NUCLEOTIDE SEQUENCE [LARGE SCALE GENOMIC DNA]</scope>
    <source>
        <tissue evidence="2">Pupae without intestine</tissue>
    </source>
</reference>
<evidence type="ECO:0000313" key="2">
    <source>
        <dbReference type="EMBL" id="PBC34045.1"/>
    </source>
</evidence>
<dbReference type="EMBL" id="KZ288193">
    <property type="protein sequence ID" value="PBC34045.1"/>
    <property type="molecule type" value="Genomic_DNA"/>
</dbReference>
<sequence>MIKNIRPNYKWKMPQILKHRKVKKPQKRVLSKRRHFLTNYHETRSYKPLCKQLKMNNNSLAKALSREKHECQLLFSQNVALIAEVQNLGSACTKRDAIISNVLKNAKEMLKMLVTMTSYLTNTISSCQEFTDSVANMRMSFNSAGKRESIKRLSTKSPTRGVVKPMVSGYTITKPTINLSRLNMQYINNSSNLSIIPEVTTPPRNQEGSNLRTPPNGVSERRNCKNGRTYRMPERLTVTSPEDNDENGRRLSERSNRHSGSISGQLSKSKSKLSRNSNSRNSSSRNSTSRNNSLRNSNSRYSIENFEHIGSPRVKLNDVSKLLQNSHTINIRMLTENQNNRKTNTSKHICDMNLENSQTQIIQEMSSSNESEQNNDEKIESKDEQNNNELNITDRKEKKKINETKNCTSNWEDPLEGPSWLFNNSQVVPSVINKNNKTDNINVSNEDIMSLTESSDIFDEEKTMSMSITHSSQLYNSNNSKQMNDENEFDMSQQNENNTFHNVTLLTDSNDEYKSQNASTMNLQNFVTQRRGYFESEDEDDFTLIYTQRPCNMNFDINDLKLPVLEQSTLKPNITIEPEPEITTTLRKISQIYPIPSVSLNTLDESEFNQSTVKLPLLANNDYDDKEMTILKKKSKSSRQKKVKIIQTQCNDFVETSLLKKNNSQKKKKDKFVKDPSAVKVVLQKLDEFDVKSNEILSLNSSQSLKTNLTNSVPTRSNSSDSESNLSVNSSYSRPRRKRVPINFHEPNLKKKLRRNQ</sequence>
<feature type="region of interest" description="Disordered" evidence="1">
    <location>
        <begin position="197"/>
        <end position="299"/>
    </location>
</feature>
<gene>
    <name evidence="2" type="ORF">APICC_03042</name>
</gene>
<evidence type="ECO:0000313" key="3">
    <source>
        <dbReference type="Proteomes" id="UP000242457"/>
    </source>
</evidence>
<feature type="compositionally biased region" description="Low complexity" evidence="1">
    <location>
        <begin position="274"/>
        <end position="299"/>
    </location>
</feature>
<dbReference type="Proteomes" id="UP000242457">
    <property type="component" value="Unassembled WGS sequence"/>
</dbReference>
<accession>A0A2A3EQK0</accession>
<feature type="compositionally biased region" description="Basic and acidic residues" evidence="1">
    <location>
        <begin position="375"/>
        <end position="385"/>
    </location>
</feature>
<keyword evidence="3" id="KW-1185">Reference proteome</keyword>
<feature type="compositionally biased region" description="Basic and acidic residues" evidence="1">
    <location>
        <begin position="246"/>
        <end position="256"/>
    </location>
</feature>
<evidence type="ECO:0008006" key="4">
    <source>
        <dbReference type="Google" id="ProtNLM"/>
    </source>
</evidence>
<protein>
    <recommendedName>
        <fullName evidence="4">Shugoshin C-terminal domain-containing protein</fullName>
    </recommendedName>
</protein>
<feature type="compositionally biased region" description="Polar residues" evidence="1">
    <location>
        <begin position="202"/>
        <end position="213"/>
    </location>
</feature>
<dbReference type="AlphaFoldDB" id="A0A2A3EQK0"/>
<proteinExistence type="predicted"/>